<comment type="caution">
    <text evidence="1">The sequence shown here is derived from an EMBL/GenBank/DDBJ whole genome shotgun (WGS) entry which is preliminary data.</text>
</comment>
<gene>
    <name evidence="1" type="ORF">QFC24_006318</name>
</gene>
<organism evidence="1 2">
    <name type="scientific">Naganishia onofrii</name>
    <dbReference type="NCBI Taxonomy" id="1851511"/>
    <lineage>
        <taxon>Eukaryota</taxon>
        <taxon>Fungi</taxon>
        <taxon>Dikarya</taxon>
        <taxon>Basidiomycota</taxon>
        <taxon>Agaricomycotina</taxon>
        <taxon>Tremellomycetes</taxon>
        <taxon>Filobasidiales</taxon>
        <taxon>Filobasidiaceae</taxon>
        <taxon>Naganishia</taxon>
    </lineage>
</organism>
<dbReference type="EMBL" id="JASBWV010000030">
    <property type="protein sequence ID" value="KAJ9118046.1"/>
    <property type="molecule type" value="Genomic_DNA"/>
</dbReference>
<evidence type="ECO:0000313" key="1">
    <source>
        <dbReference type="EMBL" id="KAJ9118046.1"/>
    </source>
</evidence>
<protein>
    <submittedName>
        <fullName evidence="1">Uncharacterized protein</fullName>
    </submittedName>
</protein>
<accession>A0ACC2X4R2</accession>
<keyword evidence="2" id="KW-1185">Reference proteome</keyword>
<sequence>MIHKISKQSELPVVGDESKAPELPPITWAFPSALSISMIPSTKGTAYKPSYTETCQGLTHCRNSSQVVTSSVDSLSLYIGGDDSHASDIPCTSTPSDQQGIALAAKPASKEFSASQEAKAENLKALQQYLQGLTADSVKFDKWRDASGQS</sequence>
<evidence type="ECO:0000313" key="2">
    <source>
        <dbReference type="Proteomes" id="UP001234202"/>
    </source>
</evidence>
<reference evidence="1" key="1">
    <citation type="submission" date="2023-04" db="EMBL/GenBank/DDBJ databases">
        <title>Draft Genome sequencing of Naganishia species isolated from polar environments using Oxford Nanopore Technology.</title>
        <authorList>
            <person name="Leo P."/>
            <person name="Venkateswaran K."/>
        </authorList>
    </citation>
    <scope>NUCLEOTIDE SEQUENCE</scope>
    <source>
        <strain evidence="1">DBVPG 5303</strain>
    </source>
</reference>
<dbReference type="Proteomes" id="UP001234202">
    <property type="component" value="Unassembled WGS sequence"/>
</dbReference>
<name>A0ACC2X4R2_9TREE</name>
<proteinExistence type="predicted"/>